<evidence type="ECO:0000256" key="1">
    <source>
        <dbReference type="ARBA" id="ARBA00005460"/>
    </source>
</evidence>
<evidence type="ECO:0000256" key="3">
    <source>
        <dbReference type="ARBA" id="ARBA00022942"/>
    </source>
</evidence>
<evidence type="ECO:0000259" key="7">
    <source>
        <dbReference type="Pfam" id="PF18051"/>
    </source>
</evidence>
<dbReference type="GO" id="GO:0008540">
    <property type="term" value="C:proteasome regulatory particle, base subcomplex"/>
    <property type="evidence" value="ECO:0007669"/>
    <property type="project" value="UniProtKB-UniRule"/>
</dbReference>
<feature type="compositionally biased region" description="Basic and acidic residues" evidence="5">
    <location>
        <begin position="10"/>
        <end position="34"/>
    </location>
</feature>
<dbReference type="Pfam" id="PF17781">
    <property type="entry name" value="RPN1_RPN2_N"/>
    <property type="match status" value="1"/>
</dbReference>
<dbReference type="GO" id="GO:0030234">
    <property type="term" value="F:enzyme regulator activity"/>
    <property type="evidence" value="ECO:0007669"/>
    <property type="project" value="UniProtKB-UniRule"/>
</dbReference>
<dbReference type="PIRSF" id="PIRSF015965">
    <property type="entry name" value="26S_Psome_Rpn1"/>
    <property type="match status" value="1"/>
</dbReference>
<gene>
    <name evidence="8" type="ORF">MPUS1402_LOCUS881</name>
</gene>
<dbReference type="PANTHER" id="PTHR10943">
    <property type="entry name" value="26S PROTEASOME NON-ATPASE REGULATORY SUBUNIT"/>
    <property type="match status" value="1"/>
</dbReference>
<dbReference type="SUPFAM" id="SSF48371">
    <property type="entry name" value="ARM repeat"/>
    <property type="match status" value="1"/>
</dbReference>
<dbReference type="InterPro" id="IPR016024">
    <property type="entry name" value="ARM-type_fold"/>
</dbReference>
<comment type="function">
    <text evidence="4">Acts as a regulatory subunit of the 26 proteasome which is involved in the ATP-dependent degradation of ubiquitinated proteins.</text>
</comment>
<evidence type="ECO:0000256" key="4">
    <source>
        <dbReference type="PIRNR" id="PIRNR015965"/>
    </source>
</evidence>
<dbReference type="InterPro" id="IPR041433">
    <property type="entry name" value="RPN1_C"/>
</dbReference>
<dbReference type="GO" id="GO:0005634">
    <property type="term" value="C:nucleus"/>
    <property type="evidence" value="ECO:0007669"/>
    <property type="project" value="TreeGrafter"/>
</dbReference>
<feature type="region of interest" description="Disordered" evidence="5">
    <location>
        <begin position="642"/>
        <end position="663"/>
    </location>
</feature>
<protein>
    <recommendedName>
        <fullName evidence="4">26S proteasome non-ATPase regulatory subunit 2 homolog</fullName>
    </recommendedName>
</protein>
<dbReference type="InterPro" id="IPR016643">
    <property type="entry name" value="26S_Psome_Rpn1"/>
</dbReference>
<dbReference type="EMBL" id="HBDY01001159">
    <property type="protein sequence ID" value="CAD8227753.1"/>
    <property type="molecule type" value="Transcribed_RNA"/>
</dbReference>
<dbReference type="InterPro" id="IPR002015">
    <property type="entry name" value="Proteasome/cyclosome_rpt"/>
</dbReference>
<feature type="domain" description="RPN1 N-terminal" evidence="6">
    <location>
        <begin position="46"/>
        <end position="358"/>
    </location>
</feature>
<keyword evidence="2" id="KW-0677">Repeat</keyword>
<dbReference type="Pfam" id="PF18051">
    <property type="entry name" value="RPN1_C"/>
    <property type="match status" value="1"/>
</dbReference>
<dbReference type="Pfam" id="PF01851">
    <property type="entry name" value="PC_rep"/>
    <property type="match status" value="2"/>
</dbReference>
<dbReference type="GO" id="GO:0042176">
    <property type="term" value="P:regulation of protein catabolic process"/>
    <property type="evidence" value="ECO:0007669"/>
    <property type="project" value="InterPro"/>
</dbReference>
<organism evidence="8">
    <name type="scientific">Micromonas pusilla</name>
    <name type="common">Picoplanktonic green alga</name>
    <name type="synonym">Chromulina pusilla</name>
    <dbReference type="NCBI Taxonomy" id="38833"/>
    <lineage>
        <taxon>Eukaryota</taxon>
        <taxon>Viridiplantae</taxon>
        <taxon>Chlorophyta</taxon>
        <taxon>Mamiellophyceae</taxon>
        <taxon>Mamiellales</taxon>
        <taxon>Mamiellaceae</taxon>
        <taxon>Micromonas</taxon>
    </lineage>
</organism>
<reference evidence="8" key="1">
    <citation type="submission" date="2021-01" db="EMBL/GenBank/DDBJ databases">
        <authorList>
            <person name="Corre E."/>
            <person name="Pelletier E."/>
            <person name="Niang G."/>
            <person name="Scheremetjew M."/>
            <person name="Finn R."/>
            <person name="Kale V."/>
            <person name="Holt S."/>
            <person name="Cochrane G."/>
            <person name="Meng A."/>
            <person name="Brown T."/>
            <person name="Cohen L."/>
        </authorList>
    </citation>
    <scope>NUCLEOTIDE SEQUENCE</scope>
    <source>
        <strain evidence="8">RCC1614</strain>
    </source>
</reference>
<dbReference type="AlphaFoldDB" id="A0A7R9T8N0"/>
<dbReference type="PANTHER" id="PTHR10943:SF1">
    <property type="entry name" value="26S PROTEASOME NON-ATPASE REGULATORY SUBUNIT 2"/>
    <property type="match status" value="1"/>
</dbReference>
<evidence type="ECO:0000256" key="2">
    <source>
        <dbReference type="ARBA" id="ARBA00022737"/>
    </source>
</evidence>
<comment type="subunit">
    <text evidence="4">Component of the 19S regulatory particle (RP/PA700) base subcomplex of the 26S proteasome. The 26S proteasome is composed of a core protease (CP), known as the 20S proteasome, capped at one or both ends by the 19S regulatory particle (RP/PA700). The RP/PA700 complex is composed of at least 17 different subunits in two subcomplexes, the base and the lid, which form the portions proximal and distal to the 20S proteolytic core, respectively.</text>
</comment>
<sequence length="934" mass="101419">MVSENTPPDEGQKKDESVKPADGAKKKDEKKVVELSEEDLQIKENLELLVERTADKKAGVAKLAMETMRSEIKSATSSMTSVPKPLKFLRPHLAKLKETFASLKEGDNKKLLADIISLLTMTDAPVEDVMPESLKYRLVGSGEDIGTWGHEYVRNLAAEVGTEYHRRSDLATKDGKDAEVEDLMSLVRDIVPFHMKHNAEPEAVDLLIEVENLSLLPEHVNETNYGRTCLYLFSCSNYLPEPEDSEVLKVAHEVFMKVGKFTDAMRVAMKLGLQETMEQTFVATTDKQEKRQLCHMLARHGHPLRLDEGPCEITDEDELEELQNIMSNSNLSGNYLTLARDLDVMEAKTPEDIYKTHLMEGRAPAGAAVDSARANLAATFVNAFVNAGFGQDKLLTVPEGDGAAAEGEGAAAGAGSNVSWIFKNKDHGKMSAAASLGSILMWDVEDGLPRVDNYLYSMEHQVVAGGLLAVGLINVNVRNDCDPAYGLLYESVNKENASVRIGAIMGLGLAYAGCQKEEVQELLVPIITDDSTPLDVAAFAALSLGLVFVGTCHEECVQAIVQALMLRPEKDLEDPFAHFLCLGLGLLFLQRQAEVEATLEVAKTLCPRISEFLQVTLEVCAYTGSGNVLKVQAMLARCGEHPDLEADETTNEGGEGGDGEGEAREWLADPQSIAALGVALIASGEELGCDMAVRAYDHLIQYGDAAVRKAAPVGLALLHISNPTLNVTDVLGRLSHDSNEEVAQAATFALGIVGAGTNNARLATQLRQLSSYYYKDPSLIFLVRVAQGLVHLGKGLLTLSPSHSDRSLHSNVAWAGLMTVAFSMLDMKHTILGKHHYMLYYLFVAAQPRMLMTVDEEGKPLPISVRVGQAVDVVGQAGKPKTITGFQTHTTPVLLSTGDRAELATGKFIPLTPVLEGVVILKPNPDWIEEDEAP</sequence>
<evidence type="ECO:0000313" key="8">
    <source>
        <dbReference type="EMBL" id="CAD8227753.1"/>
    </source>
</evidence>
<feature type="compositionally biased region" description="Acidic residues" evidence="5">
    <location>
        <begin position="645"/>
        <end position="660"/>
    </location>
</feature>
<comment type="similarity">
    <text evidence="1 4">Belongs to the proteasome subunit S2 family.</text>
</comment>
<proteinExistence type="inferred from homology"/>
<feature type="region of interest" description="Disordered" evidence="5">
    <location>
        <begin position="1"/>
        <end position="34"/>
    </location>
</feature>
<name>A0A7R9T8N0_MICPS</name>
<evidence type="ECO:0000256" key="5">
    <source>
        <dbReference type="SAM" id="MobiDB-lite"/>
    </source>
</evidence>
<keyword evidence="3 4" id="KW-0647">Proteasome</keyword>
<dbReference type="Gene3D" id="1.25.10.10">
    <property type="entry name" value="Leucine-rich Repeat Variant"/>
    <property type="match status" value="1"/>
</dbReference>
<dbReference type="GO" id="GO:0034515">
    <property type="term" value="C:proteasome storage granule"/>
    <property type="evidence" value="ECO:0007669"/>
    <property type="project" value="TreeGrafter"/>
</dbReference>
<dbReference type="InterPro" id="IPR011989">
    <property type="entry name" value="ARM-like"/>
</dbReference>
<evidence type="ECO:0000259" key="6">
    <source>
        <dbReference type="Pfam" id="PF17781"/>
    </source>
</evidence>
<dbReference type="InterPro" id="IPR040892">
    <property type="entry name" value="RPN1_N"/>
</dbReference>
<accession>A0A7R9T8N0</accession>
<feature type="domain" description="26S proteasome non-ATPase regulatory subunit RPN1 C-terminal" evidence="7">
    <location>
        <begin position="874"/>
        <end position="927"/>
    </location>
</feature>
<dbReference type="GO" id="GO:0043161">
    <property type="term" value="P:proteasome-mediated ubiquitin-dependent protein catabolic process"/>
    <property type="evidence" value="ECO:0007669"/>
    <property type="project" value="TreeGrafter"/>
</dbReference>